<evidence type="ECO:0000313" key="1">
    <source>
        <dbReference type="EMBL" id="MDT0305613.1"/>
    </source>
</evidence>
<organism evidence="1 2">
    <name type="scientific">Streptomyces boetiae</name>
    <dbReference type="NCBI Taxonomy" id="3075541"/>
    <lineage>
        <taxon>Bacteria</taxon>
        <taxon>Bacillati</taxon>
        <taxon>Actinomycetota</taxon>
        <taxon>Actinomycetes</taxon>
        <taxon>Kitasatosporales</taxon>
        <taxon>Streptomycetaceae</taxon>
        <taxon>Streptomyces</taxon>
    </lineage>
</organism>
<name>A0ABU2L246_9ACTN</name>
<dbReference type="Proteomes" id="UP001183388">
    <property type="component" value="Unassembled WGS sequence"/>
</dbReference>
<reference evidence="2" key="1">
    <citation type="submission" date="2023-07" db="EMBL/GenBank/DDBJ databases">
        <title>30 novel species of actinomycetes from the DSMZ collection.</title>
        <authorList>
            <person name="Nouioui I."/>
        </authorList>
    </citation>
    <scope>NUCLEOTIDE SEQUENCE [LARGE SCALE GENOMIC DNA]</scope>
    <source>
        <strain evidence="2">DSM 44917</strain>
    </source>
</reference>
<protein>
    <recommendedName>
        <fullName evidence="3">Aromatic ring-opening dioxygenase LigB</fullName>
    </recommendedName>
</protein>
<proteinExistence type="predicted"/>
<keyword evidence="2" id="KW-1185">Reference proteome</keyword>
<evidence type="ECO:0000313" key="2">
    <source>
        <dbReference type="Proteomes" id="UP001183388"/>
    </source>
</evidence>
<sequence>MLVAAAVCPCPPLLVPEVAVGAAAELDGLRAACYDALAVLAAARPGRLVVAGPAREPAAGPFPAGSRGTFHGYGVDLEVTLGTAGAAGPAGPGGDLPPSLTVGAWLLERTAWQAAPVLAVAVGEDWEPARCAAAGRELAAGEERLALLVLGDGSACRTPAAPGAFDERAAEFDTAAARALGAADTAALAALDPALAAELHAAGRPAWQLLAGAAEGGGLAGRLLHDSAPYGVGYIVATWA</sequence>
<dbReference type="SUPFAM" id="SSF53213">
    <property type="entry name" value="LigB-like"/>
    <property type="match status" value="1"/>
</dbReference>
<gene>
    <name evidence="1" type="ORF">RM780_01365</name>
</gene>
<dbReference type="EMBL" id="JAVREN010000002">
    <property type="protein sequence ID" value="MDT0305613.1"/>
    <property type="molecule type" value="Genomic_DNA"/>
</dbReference>
<dbReference type="Gene3D" id="3.40.830.10">
    <property type="entry name" value="LigB-like"/>
    <property type="match status" value="1"/>
</dbReference>
<evidence type="ECO:0008006" key="3">
    <source>
        <dbReference type="Google" id="ProtNLM"/>
    </source>
</evidence>
<dbReference type="RefSeq" id="WP_311628530.1">
    <property type="nucleotide sequence ID" value="NZ_JAVREN010000002.1"/>
</dbReference>
<accession>A0ABU2L246</accession>
<comment type="caution">
    <text evidence="1">The sequence shown here is derived from an EMBL/GenBank/DDBJ whole genome shotgun (WGS) entry which is preliminary data.</text>
</comment>